<evidence type="ECO:0000313" key="1">
    <source>
        <dbReference type="EMBL" id="GFH43020.1"/>
    </source>
</evidence>
<sequence>MSYIISYTGVKLKIKWYACDKYMAQWRFTNEKNKAYRYKSLEKAKAVLKHCKIQRDYDWKIEELGYD</sequence>
<dbReference type="EMBL" id="BLLI01000052">
    <property type="protein sequence ID" value="GFH43020.1"/>
    <property type="molecule type" value="Genomic_DNA"/>
</dbReference>
<protein>
    <submittedName>
        <fullName evidence="1">Uncharacterized protein</fullName>
    </submittedName>
</protein>
<organism evidence="1 2">
    <name type="scientific">Pseudolactococcus hodotermopsidis</name>
    <dbReference type="NCBI Taxonomy" id="2709157"/>
    <lineage>
        <taxon>Bacteria</taxon>
        <taxon>Bacillati</taxon>
        <taxon>Bacillota</taxon>
        <taxon>Bacilli</taxon>
        <taxon>Lactobacillales</taxon>
        <taxon>Streptococcaceae</taxon>
        <taxon>Pseudolactococcus</taxon>
    </lineage>
</organism>
<comment type="caution">
    <text evidence="1">The sequence shown here is derived from an EMBL/GenBank/DDBJ whole genome shotgun (WGS) entry which is preliminary data.</text>
</comment>
<dbReference type="Proteomes" id="UP000480303">
    <property type="component" value="Unassembled WGS sequence"/>
</dbReference>
<proteinExistence type="predicted"/>
<dbReference type="RefSeq" id="WP_172209460.1">
    <property type="nucleotide sequence ID" value="NZ_BLLI01000052.1"/>
</dbReference>
<keyword evidence="2" id="KW-1185">Reference proteome</keyword>
<gene>
    <name evidence="1" type="ORF">Hs30E_15710</name>
</gene>
<evidence type="ECO:0000313" key="2">
    <source>
        <dbReference type="Proteomes" id="UP000480303"/>
    </source>
</evidence>
<name>A0A6A0BCC6_9LACT</name>
<reference evidence="1 2" key="1">
    <citation type="submission" date="2020-02" db="EMBL/GenBank/DDBJ databases">
        <title>Draft genome sequence of Lactococcus sp. Hs30E4-3.</title>
        <authorList>
            <person name="Noda S."/>
            <person name="Yuki M."/>
            <person name="Ohkuma M."/>
        </authorList>
    </citation>
    <scope>NUCLEOTIDE SEQUENCE [LARGE SCALE GENOMIC DNA]</scope>
    <source>
        <strain evidence="1 2">Hs30E4-3</strain>
    </source>
</reference>
<dbReference type="AlphaFoldDB" id="A0A6A0BCC6"/>
<accession>A0A6A0BCC6</accession>